<feature type="compositionally biased region" description="Polar residues" evidence="1">
    <location>
        <begin position="278"/>
        <end position="289"/>
    </location>
</feature>
<dbReference type="Proteomes" id="UP001562354">
    <property type="component" value="Unassembled WGS sequence"/>
</dbReference>
<evidence type="ECO:0000313" key="2">
    <source>
        <dbReference type="EMBL" id="KAL1304804.1"/>
    </source>
</evidence>
<name>A0ABR3PFN1_9PEZI</name>
<feature type="compositionally biased region" description="Gly residues" evidence="1">
    <location>
        <begin position="255"/>
        <end position="272"/>
    </location>
</feature>
<dbReference type="RefSeq" id="XP_069201078.1">
    <property type="nucleotide sequence ID" value="XM_069343251.1"/>
</dbReference>
<gene>
    <name evidence="2" type="ORF">AAFC00_003732</name>
</gene>
<evidence type="ECO:0000313" key="3">
    <source>
        <dbReference type="Proteomes" id="UP001562354"/>
    </source>
</evidence>
<organism evidence="2 3">
    <name type="scientific">Neodothiora populina</name>
    <dbReference type="NCBI Taxonomy" id="2781224"/>
    <lineage>
        <taxon>Eukaryota</taxon>
        <taxon>Fungi</taxon>
        <taxon>Dikarya</taxon>
        <taxon>Ascomycota</taxon>
        <taxon>Pezizomycotina</taxon>
        <taxon>Dothideomycetes</taxon>
        <taxon>Dothideomycetidae</taxon>
        <taxon>Dothideales</taxon>
        <taxon>Dothioraceae</taxon>
        <taxon>Neodothiora</taxon>
    </lineage>
</organism>
<feature type="region of interest" description="Disordered" evidence="1">
    <location>
        <begin position="1"/>
        <end position="20"/>
    </location>
</feature>
<protein>
    <submittedName>
        <fullName evidence="2">Uncharacterized protein</fullName>
    </submittedName>
</protein>
<feature type="compositionally biased region" description="Low complexity" evidence="1">
    <location>
        <begin position="129"/>
        <end position="159"/>
    </location>
</feature>
<keyword evidence="3" id="KW-1185">Reference proteome</keyword>
<feature type="compositionally biased region" description="Polar residues" evidence="1">
    <location>
        <begin position="160"/>
        <end position="187"/>
    </location>
</feature>
<comment type="caution">
    <text evidence="2">The sequence shown here is derived from an EMBL/GenBank/DDBJ whole genome shotgun (WGS) entry which is preliminary data.</text>
</comment>
<evidence type="ECO:0000256" key="1">
    <source>
        <dbReference type="SAM" id="MobiDB-lite"/>
    </source>
</evidence>
<dbReference type="GeneID" id="95977432"/>
<dbReference type="EMBL" id="JBFMKM010000008">
    <property type="protein sequence ID" value="KAL1304804.1"/>
    <property type="molecule type" value="Genomic_DNA"/>
</dbReference>
<accession>A0ABR3PFN1</accession>
<reference evidence="2 3" key="1">
    <citation type="submission" date="2024-07" db="EMBL/GenBank/DDBJ databases">
        <title>Draft sequence of the Neodothiora populina.</title>
        <authorList>
            <person name="Drown D.D."/>
            <person name="Schuette U.S."/>
            <person name="Buechlein A.B."/>
            <person name="Rusch D.R."/>
            <person name="Winton L.W."/>
            <person name="Adams G.A."/>
        </authorList>
    </citation>
    <scope>NUCLEOTIDE SEQUENCE [LARGE SCALE GENOMIC DNA]</scope>
    <source>
        <strain evidence="2 3">CPC 39397</strain>
    </source>
</reference>
<feature type="compositionally biased region" description="Low complexity" evidence="1">
    <location>
        <begin position="219"/>
        <end position="233"/>
    </location>
</feature>
<feature type="region of interest" description="Disordered" evidence="1">
    <location>
        <begin position="89"/>
        <end position="409"/>
    </location>
</feature>
<sequence>MFGPAAGLMSKPLSRGQERERFTGDELYFTGYDLNWARGDERLPGNASYESVGYAEEYRFQDEKERENYEQQRQAAYLRQEDLLQSANEKVRRAREKGKANIVLSPEEVEALQRGQTPPRRDLTPPKTPSKSRSSRSSSATSPAGKKSSKKSSNSRLASNPSPSASRTKGTPRSSRKSSLAGEQSNAAPPAFTIAGPDGVPMYAPGYYSSSSPELVRPGSSRSRAGSRSASSGNQRDVTPPVSEPTYVAYHPGRLYGGPPGSSEDSGGGGGLRLPRNRSASNAQFSSEFFGTPPLPAVQNRRNVSGPADVSYSRVPRVQARSPLAPRQEAGSSFSAQQAWPGRGESRAGAGDAAGNSGGSSGRGSVSSGSDDGEQGVRVEVLPDRLGGGYTIDRRPVGSDGLKRRKGRK</sequence>
<proteinExistence type="predicted"/>